<name>A0A0H3ZXI4_9VIBR</name>
<evidence type="ECO:0000256" key="2">
    <source>
        <dbReference type="ARBA" id="ARBA00023125"/>
    </source>
</evidence>
<dbReference type="Pfam" id="PF02303">
    <property type="entry name" value="Phage_DNA_bind"/>
    <property type="match status" value="1"/>
</dbReference>
<evidence type="ECO:0000256" key="1">
    <source>
        <dbReference type="ARBA" id="ARBA00022705"/>
    </source>
</evidence>
<protein>
    <recommendedName>
        <fullName evidence="3">Single-stranded DNA-binding protein</fullName>
    </recommendedName>
</protein>
<dbReference type="Gene3D" id="2.40.50.140">
    <property type="entry name" value="Nucleic acid-binding proteins"/>
    <property type="match status" value="1"/>
</dbReference>
<organism evidence="4">
    <name type="scientific">Vibrio tasmaniensis</name>
    <dbReference type="NCBI Taxonomy" id="212663"/>
    <lineage>
        <taxon>Bacteria</taxon>
        <taxon>Pseudomonadati</taxon>
        <taxon>Pseudomonadota</taxon>
        <taxon>Gammaproteobacteria</taxon>
        <taxon>Vibrionales</taxon>
        <taxon>Vibrionaceae</taxon>
        <taxon>Vibrio</taxon>
    </lineage>
</organism>
<dbReference type="SUPFAM" id="SSF50249">
    <property type="entry name" value="Nucleic acid-binding proteins"/>
    <property type="match status" value="1"/>
</dbReference>
<dbReference type="GO" id="GO:0006260">
    <property type="term" value="P:DNA replication"/>
    <property type="evidence" value="ECO:0007669"/>
    <property type="project" value="UniProtKB-KW"/>
</dbReference>
<keyword evidence="2" id="KW-0238">DNA-binding</keyword>
<keyword evidence="1" id="KW-0235">DNA replication</keyword>
<dbReference type="EMBL" id="KP795595">
    <property type="protein sequence ID" value="AKN38574.1"/>
    <property type="molecule type" value="Genomic_DNA"/>
</dbReference>
<reference evidence="4" key="1">
    <citation type="journal article" date="2015" name="MBio">
        <title>Eco-Evolutionary Dynamics of Episomes among Ecologically Cohesive Bacterial Populations.</title>
        <authorList>
            <person name="Xue H."/>
            <person name="Cordero O.X."/>
            <person name="Camas F.M."/>
            <person name="Trimble W."/>
            <person name="Meyer F."/>
            <person name="Guglielmini J."/>
            <person name="Rocha E.P."/>
            <person name="Polz M.F."/>
        </authorList>
    </citation>
    <scope>NUCLEOTIDE SEQUENCE</scope>
    <source>
        <strain evidence="4">FF_376</strain>
    </source>
</reference>
<dbReference type="AlphaFoldDB" id="A0A0H3ZXI4"/>
<dbReference type="InterPro" id="IPR003512">
    <property type="entry name" value="Phage_M13_G5P_DNA-bd"/>
</dbReference>
<dbReference type="InterPro" id="IPR012340">
    <property type="entry name" value="NA-bd_OB-fold"/>
</dbReference>
<evidence type="ECO:0000256" key="3">
    <source>
        <dbReference type="ARBA" id="ARBA00030596"/>
    </source>
</evidence>
<accession>A0A0H3ZXI4</accession>
<evidence type="ECO:0000313" key="4">
    <source>
        <dbReference type="EMBL" id="AKN38574.1"/>
    </source>
</evidence>
<dbReference type="GO" id="GO:0003697">
    <property type="term" value="F:single-stranded DNA binding"/>
    <property type="evidence" value="ECO:0007669"/>
    <property type="project" value="InterPro"/>
</dbReference>
<sequence length="93" mass="10619">MIKIEIFKEDERVETRTSRAKDDKPARTFFEQAAYAYLGGKFPTLIKLSLEEGQPPHVAGLYTLHSSSYVVNNFGALELKRFGQVITPWEVEL</sequence>
<proteinExistence type="predicted"/>